<dbReference type="OrthoDB" id="534063at2759"/>
<dbReference type="GO" id="GO:0033260">
    <property type="term" value="P:nuclear DNA replication"/>
    <property type="evidence" value="ECO:0007669"/>
    <property type="project" value="TreeGrafter"/>
</dbReference>
<organism evidence="6 7">
    <name type="scientific">Hyalella azteca</name>
    <name type="common">Amphipod</name>
    <dbReference type="NCBI Taxonomy" id="294128"/>
    <lineage>
        <taxon>Eukaryota</taxon>
        <taxon>Metazoa</taxon>
        <taxon>Ecdysozoa</taxon>
        <taxon>Arthropoda</taxon>
        <taxon>Crustacea</taxon>
        <taxon>Multicrustacea</taxon>
        <taxon>Malacostraca</taxon>
        <taxon>Eumalacostraca</taxon>
        <taxon>Peracarida</taxon>
        <taxon>Amphipoda</taxon>
        <taxon>Senticaudata</taxon>
        <taxon>Talitrida</taxon>
        <taxon>Talitroidea</taxon>
        <taxon>Hyalellidae</taxon>
        <taxon>Hyalella</taxon>
    </lineage>
</organism>
<evidence type="ECO:0000256" key="1">
    <source>
        <dbReference type="ARBA" id="ARBA00004123"/>
    </source>
</evidence>
<feature type="compositionally biased region" description="Acidic residues" evidence="5">
    <location>
        <begin position="372"/>
        <end position="382"/>
    </location>
</feature>
<proteinExistence type="inferred from homology"/>
<dbReference type="InterPro" id="IPR024861">
    <property type="entry name" value="Donson"/>
</dbReference>
<dbReference type="GO" id="GO:0005634">
    <property type="term" value="C:nucleus"/>
    <property type="evidence" value="ECO:0007669"/>
    <property type="project" value="UniProtKB-SubCell"/>
</dbReference>
<dbReference type="OMA" id="WCLKTRV"/>
<keyword evidence="2" id="KW-0217">Developmental protein</keyword>
<keyword evidence="6" id="KW-1185">Reference proteome</keyword>
<dbReference type="AlphaFoldDB" id="A0A8B7P4V6"/>
<dbReference type="PANTHER" id="PTHR12972">
    <property type="entry name" value="DOWNSTREAM NEIGHBOR OF SON"/>
    <property type="match status" value="1"/>
</dbReference>
<comment type="similarity">
    <text evidence="4">Belongs to the DONSON family.</text>
</comment>
<evidence type="ECO:0000313" key="6">
    <source>
        <dbReference type="Proteomes" id="UP000694843"/>
    </source>
</evidence>
<evidence type="ECO:0000256" key="4">
    <source>
        <dbReference type="ARBA" id="ARBA00025806"/>
    </source>
</evidence>
<gene>
    <name evidence="7" type="primary">LOC108676530</name>
</gene>
<evidence type="ECO:0000313" key="7">
    <source>
        <dbReference type="RefSeq" id="XP_018020106.1"/>
    </source>
</evidence>
<evidence type="ECO:0000256" key="2">
    <source>
        <dbReference type="ARBA" id="ARBA00022473"/>
    </source>
</evidence>
<dbReference type="KEGG" id="hazt:108676530"/>
<keyword evidence="3" id="KW-0539">Nucleus</keyword>
<dbReference type="Proteomes" id="UP000694843">
    <property type="component" value="Unplaced"/>
</dbReference>
<dbReference type="GeneID" id="108676530"/>
<feature type="compositionally biased region" description="Polar residues" evidence="5">
    <location>
        <begin position="348"/>
        <end position="361"/>
    </location>
</feature>
<comment type="subcellular location">
    <subcellularLocation>
        <location evidence="1">Nucleus</location>
    </subcellularLocation>
</comment>
<dbReference type="CTD" id="40642"/>
<evidence type="ECO:0000256" key="3">
    <source>
        <dbReference type="ARBA" id="ARBA00023242"/>
    </source>
</evidence>
<accession>A0A8B7P4V6</accession>
<sequence>MKHKELEVPASPGWVRPDDVMKARKLKVKRRALQARMCGSNSKPIMVTNISKSSILKPRHNPFRRSPAKKSAISEATYTLHSDCADLSTDATLFNLLHNPLLQQNSGEKTDSLPYTFTQALRQQGIPTSDEKEPCVPWLDHLSVDWSLKTNLRFTSDQPLPWKTNFKTCEEASGTTGMARCLWGSKSNSDLDTSPNSEFYQRCLVWQHPSIPGVPLFPREGSKANSALSRSASSNSNGVVSSTGPYAGLSEPLMAAWREALRSLHQLIRVRQCPYFYVCAPTFTVVYRAAGVCGIPQAHALLTPTTRGLRRAIKEEGIDFKMPLCKQFSSSQSDGSLSSKSGSDNSCASLASSPTSATEGVSSPLPCKPPAADEDDGVIDDGEDATSFLANLGVDTSQFANLNPDRIVNSSVHEIDRSPLSLLYIADPDTHGLTNFLLNSPSCVQHTGPMAGVPPTLLAPVAFQGATLLPYKVKGSSIRMEGKLKHSMEVAGPILPHTPLQLSSLLTQHLQNFAFTATPVASTLSFSTCTPHLSYNSMSKAFAEGGLVDCGLEASVRSIVCDRPHHQASSGPSETQATDDLKDHTADLPLTYRHVKYSEGKFTWTDQMPTTR</sequence>
<evidence type="ECO:0000256" key="5">
    <source>
        <dbReference type="SAM" id="MobiDB-lite"/>
    </source>
</evidence>
<dbReference type="PANTHER" id="PTHR12972:SF0">
    <property type="entry name" value="PROTEIN DOWNSTREAM NEIGHBOR OF SON"/>
    <property type="match status" value="1"/>
</dbReference>
<feature type="region of interest" description="Disordered" evidence="5">
    <location>
        <begin position="348"/>
        <end position="382"/>
    </location>
</feature>
<dbReference type="PRINTS" id="PR02064">
    <property type="entry name" value="DONSON"/>
</dbReference>
<protein>
    <submittedName>
        <fullName evidence="7">Protein downstream neighbor of son homolog</fullName>
    </submittedName>
</protein>
<dbReference type="RefSeq" id="XP_018020106.1">
    <property type="nucleotide sequence ID" value="XM_018164617.2"/>
</dbReference>
<reference evidence="7" key="1">
    <citation type="submission" date="2025-08" db="UniProtKB">
        <authorList>
            <consortium name="RefSeq"/>
        </authorList>
    </citation>
    <scope>IDENTIFICATION</scope>
    <source>
        <tissue evidence="7">Whole organism</tissue>
    </source>
</reference>
<name>A0A8B7P4V6_HYAAZ</name>